<reference evidence="1 2" key="2">
    <citation type="journal article" date="2016" name="Int. J. Syst. Evol. Microbiol.">
        <title>Flavisolibacter tropicus sp. nov., isolated from tropical soil.</title>
        <authorList>
            <person name="Lee J.J."/>
            <person name="Kang M.S."/>
            <person name="Kim G.S."/>
            <person name="Lee C.S."/>
            <person name="Lim S."/>
            <person name="Lee J."/>
            <person name="Roh S.H."/>
            <person name="Kang H."/>
            <person name="Ha J.M."/>
            <person name="Bae S."/>
            <person name="Jung H.Y."/>
            <person name="Kim M.K."/>
        </authorList>
    </citation>
    <scope>NUCLEOTIDE SEQUENCE [LARGE SCALE GENOMIC DNA]</scope>
    <source>
        <strain evidence="1 2">LCS9</strain>
    </source>
</reference>
<name>A0A172TSQ8_9BACT</name>
<reference evidence="2" key="1">
    <citation type="submission" date="2015-01" db="EMBL/GenBank/DDBJ databases">
        <title>Flavisolibacter sp./LCS9/ whole genome sequencing.</title>
        <authorList>
            <person name="Kim M.K."/>
            <person name="Srinivasan S."/>
            <person name="Lee J.-J."/>
        </authorList>
    </citation>
    <scope>NUCLEOTIDE SEQUENCE [LARGE SCALE GENOMIC DNA]</scope>
    <source>
        <strain evidence="2">LCS9</strain>
    </source>
</reference>
<protein>
    <recommendedName>
        <fullName evidence="3">Nucleoid-associated protein NdpA</fullName>
    </recommendedName>
</protein>
<dbReference type="Proteomes" id="UP000077177">
    <property type="component" value="Chromosome"/>
</dbReference>
<dbReference type="InterPro" id="IPR007358">
    <property type="entry name" value="Nucleoid_associated_NdpA"/>
</dbReference>
<gene>
    <name evidence="1" type="ORF">SY85_04235</name>
</gene>
<evidence type="ECO:0000313" key="2">
    <source>
        <dbReference type="Proteomes" id="UP000077177"/>
    </source>
</evidence>
<evidence type="ECO:0000313" key="1">
    <source>
        <dbReference type="EMBL" id="ANE49817.1"/>
    </source>
</evidence>
<keyword evidence="2" id="KW-1185">Reference proteome</keyword>
<dbReference type="GO" id="GO:0009295">
    <property type="term" value="C:nucleoid"/>
    <property type="evidence" value="ECO:0007669"/>
    <property type="project" value="InterPro"/>
</dbReference>
<accession>A0A172TSQ8</accession>
<dbReference type="KEGG" id="fla:SY85_04235"/>
<sequence length="349" mass="41281">MDLNFKAASLKKIIVHYVGSKNNLDPLHLSQEPLVFDEETMMAIGESFLNRFNNNVEYYHFQHPSSLQFNEIYSYSKNLFEDKTLFEEISINIARHLYESSTHPKVKGGELYVCLFEGLPVEGRMYSAVGLFKTENKSLFLEVEHSSQQLLVNMKEGVELNKIDKGCLIINGKRDEGFDVLIFDNQNRGEEAQYWKEKFLNITPQKNEFHQTQHFLTLTKQYITENMDEEFGLEKTEKIELLTKSIDYFRNKESFDMDEFQQEVFQNNDEMIESFRNFGSKYIEQNDFDIAAQFDISTQAVKKQMRVYKSVLKLDRNFHIYIHGNTELIEKGIEDDGRKFYKIYYQEEE</sequence>
<dbReference type="AlphaFoldDB" id="A0A172TSQ8"/>
<dbReference type="Pfam" id="PF04245">
    <property type="entry name" value="NA37"/>
    <property type="match status" value="1"/>
</dbReference>
<dbReference type="OrthoDB" id="9153118at2"/>
<evidence type="ECO:0008006" key="3">
    <source>
        <dbReference type="Google" id="ProtNLM"/>
    </source>
</evidence>
<organism evidence="1 2">
    <name type="scientific">Flavisolibacter tropicus</name>
    <dbReference type="NCBI Taxonomy" id="1492898"/>
    <lineage>
        <taxon>Bacteria</taxon>
        <taxon>Pseudomonadati</taxon>
        <taxon>Bacteroidota</taxon>
        <taxon>Chitinophagia</taxon>
        <taxon>Chitinophagales</taxon>
        <taxon>Chitinophagaceae</taxon>
        <taxon>Flavisolibacter</taxon>
    </lineage>
</organism>
<proteinExistence type="predicted"/>
<dbReference type="EMBL" id="CP011390">
    <property type="protein sequence ID" value="ANE49817.1"/>
    <property type="molecule type" value="Genomic_DNA"/>
</dbReference>
<dbReference type="RefSeq" id="WP_066401957.1">
    <property type="nucleotide sequence ID" value="NZ_CP011390.1"/>
</dbReference>
<dbReference type="STRING" id="1492898.SY85_04235"/>